<dbReference type="PROSITE" id="PS51257">
    <property type="entry name" value="PROKAR_LIPOPROTEIN"/>
    <property type="match status" value="1"/>
</dbReference>
<comment type="caution">
    <text evidence="2">The sequence shown here is derived from an EMBL/GenBank/DDBJ whole genome shotgun (WGS) entry which is preliminary data.</text>
</comment>
<reference evidence="2" key="1">
    <citation type="submission" date="2016-09" db="EMBL/GenBank/DDBJ databases">
        <authorList>
            <person name="Hebert L."/>
            <person name="Moumen B."/>
        </authorList>
    </citation>
    <scope>NUCLEOTIDE SEQUENCE [LARGE SCALE GENOMIC DNA]</scope>
    <source>
        <strain evidence="2">OVI</strain>
    </source>
</reference>
<evidence type="ECO:0000313" key="2">
    <source>
        <dbReference type="EMBL" id="SCU72707.1"/>
    </source>
</evidence>
<organism evidence="2 3">
    <name type="scientific">Trypanosoma equiperdum</name>
    <dbReference type="NCBI Taxonomy" id="5694"/>
    <lineage>
        <taxon>Eukaryota</taxon>
        <taxon>Discoba</taxon>
        <taxon>Euglenozoa</taxon>
        <taxon>Kinetoplastea</taxon>
        <taxon>Metakinetoplastina</taxon>
        <taxon>Trypanosomatida</taxon>
        <taxon>Trypanosomatidae</taxon>
        <taxon>Trypanosoma</taxon>
    </lineage>
</organism>
<feature type="region of interest" description="Disordered" evidence="1">
    <location>
        <begin position="272"/>
        <end position="296"/>
    </location>
</feature>
<keyword evidence="3" id="KW-1185">Reference proteome</keyword>
<dbReference type="Proteomes" id="UP000195570">
    <property type="component" value="Unassembled WGS sequence"/>
</dbReference>
<evidence type="ECO:0000313" key="3">
    <source>
        <dbReference type="Proteomes" id="UP000195570"/>
    </source>
</evidence>
<name>A0A1G4IJI5_TRYEQ</name>
<protein>
    <submittedName>
        <fullName evidence="2">Uncharacterized protein</fullName>
    </submittedName>
</protein>
<sequence>MSASRSPSGSGSLYPAGTMSTGCSLPSLTCPPKLGVGKVEGSSDTVSMERSQAGSQWAGGTHAEEVWACKNAAYTRAMKYSKGLVADVVDSSVEFLPRRLMRSSVNHSIKDRKSSFSVMADVGRDTQQQSLAATSCKGTSSTPMSEATFPFLDGGKVQPTDPGHLKAGITYDPQSYGSLLPTTLKVRSVEEAVSGPLMGVAANEMFANRDAKQMLRGILQPVQKTSQFSQYFDRQQFEVKMRQLEESARHFSKCLAQRVSSSTGGGGVMIVVNDSDDGSSDDGGLMGDGVRRRARKPAKMVDEARVAGDAESNARKQRLNALRCTPQNLCSSVALRDALKKSRITVKKARCSAVNVARHSSDLLELLRRRGSRSTGPQEAMVVLPNEEVSWDTGSVSPNKCTQASFASIPDSACGNEGHRTKVVTDQRAVTMLESFLRSGKGLTTHGILPATLYGNHCGPNGGQLISAPESSRLPSMLDTAFSDVFSTGALSPSGQQLAASAECLQQQRKSVHRTKPARRVIPVGYGMSARARQNYEAMVENWEVSEIEQELRNGEALCHARRRLLKLVSERKRLLNASLAHFHHNPQQAVSLQRREIFRMVVEVDAEDRKQACFSFVDLLEQCCRNTLDDAAWSVVSGALKSSRDLIQLSPLRCNPQNFISILNDCLSLQHIRDQRVQDALQWLAKLFGVSQGQFKSALQSLHHNLNKPRDYEARFHEIDSRVCGIAASTERRVRIKLRRCNFQLPRPVGAGNQMNPLVTSNGDGAVGCVLGPNTCVDRPEVSLVFQLGNETAVSSTLSAHRSGTGGSGDVVCEMVDDAPCYVVDFNDEIVQLKTVDTSVVRVSLYCNGNVLCSGFLHLSKCTFHSNRTLSVILRLDNKRIFVADLRINVELVYGRDRRGRGGRR</sequence>
<evidence type="ECO:0000256" key="1">
    <source>
        <dbReference type="SAM" id="MobiDB-lite"/>
    </source>
</evidence>
<accession>A0A1G4IJI5</accession>
<proteinExistence type="predicted"/>
<gene>
    <name evidence="2" type="ORF">TEOVI_000428500</name>
</gene>
<dbReference type="RefSeq" id="XP_067083172.1">
    <property type="nucleotide sequence ID" value="XM_067227071.1"/>
</dbReference>
<dbReference type="AlphaFoldDB" id="A0A1G4IJI5"/>
<dbReference type="GeneID" id="92378225"/>
<dbReference type="EMBL" id="CZPT02001905">
    <property type="protein sequence ID" value="SCU72707.1"/>
    <property type="molecule type" value="Genomic_DNA"/>
</dbReference>
<dbReference type="VEuPathDB" id="TriTrypDB:TEOVI_000428500"/>